<comment type="function">
    <text evidence="10">Paramyosin is a major structural component of many thick filaments isolated from invertebrate muscles.</text>
</comment>
<reference evidence="14" key="1">
    <citation type="submission" date="2022-11" db="UniProtKB">
        <authorList>
            <consortium name="WormBaseParasite"/>
        </authorList>
    </citation>
    <scope>IDENTIFICATION</scope>
</reference>
<dbReference type="PANTHER" id="PTHR46349">
    <property type="entry name" value="CINGULIN-LIKE PROTEIN 1-RELATED"/>
    <property type="match status" value="1"/>
</dbReference>
<name>A0A914UVX0_9BILA</name>
<dbReference type="AlphaFoldDB" id="A0A914UVX0"/>
<dbReference type="Pfam" id="PF01576">
    <property type="entry name" value="Myosin_tail_1"/>
    <property type="match status" value="1"/>
</dbReference>
<comment type="similarity">
    <text evidence="2">Belongs to the paramyosin family.</text>
</comment>
<keyword evidence="13" id="KW-1185">Reference proteome</keyword>
<dbReference type="Gene3D" id="1.20.5.170">
    <property type="match status" value="1"/>
</dbReference>
<evidence type="ECO:0000256" key="5">
    <source>
        <dbReference type="ARBA" id="ARBA00022490"/>
    </source>
</evidence>
<evidence type="ECO:0000256" key="2">
    <source>
        <dbReference type="ARBA" id="ARBA00008447"/>
    </source>
</evidence>
<dbReference type="GO" id="GO:0030016">
    <property type="term" value="C:myofibril"/>
    <property type="evidence" value="ECO:0007669"/>
    <property type="project" value="UniProtKB-SubCell"/>
</dbReference>
<evidence type="ECO:0000256" key="6">
    <source>
        <dbReference type="ARBA" id="ARBA00023054"/>
    </source>
</evidence>
<evidence type="ECO:0000256" key="7">
    <source>
        <dbReference type="ARBA" id="ARBA00023123"/>
    </source>
</evidence>
<evidence type="ECO:0000256" key="10">
    <source>
        <dbReference type="ARBA" id="ARBA00049580"/>
    </source>
</evidence>
<keyword evidence="9" id="KW-0514">Muscle protein</keyword>
<evidence type="ECO:0000313" key="14">
    <source>
        <dbReference type="WBParaSite" id="PSAMB.scaffold12577size2699.g35005.t1"/>
    </source>
</evidence>
<dbReference type="GO" id="GO:0032982">
    <property type="term" value="C:myosin filament"/>
    <property type="evidence" value="ECO:0007669"/>
    <property type="project" value="UniProtKB-KW"/>
</dbReference>
<accession>A0A914UVX0</accession>
<keyword evidence="6" id="KW-0175">Coiled coil</keyword>
<dbReference type="WBParaSite" id="PSAMB.scaffold12577size2699.g35005.t1">
    <property type="protein sequence ID" value="PSAMB.scaffold12577size2699.g35005.t1"/>
    <property type="gene ID" value="PSAMB.scaffold12577size2699.g35005"/>
</dbReference>
<proteinExistence type="inferred from homology"/>
<feature type="region of interest" description="Disordered" evidence="11">
    <location>
        <begin position="122"/>
        <end position="168"/>
    </location>
</feature>
<evidence type="ECO:0000256" key="11">
    <source>
        <dbReference type="SAM" id="MobiDB-lite"/>
    </source>
</evidence>
<evidence type="ECO:0000256" key="8">
    <source>
        <dbReference type="ARBA" id="ARBA00023175"/>
    </source>
</evidence>
<feature type="compositionally biased region" description="Low complexity" evidence="11">
    <location>
        <begin position="153"/>
        <end position="168"/>
    </location>
</feature>
<organism evidence="13 14">
    <name type="scientific">Plectus sambesii</name>
    <dbReference type="NCBI Taxonomy" id="2011161"/>
    <lineage>
        <taxon>Eukaryota</taxon>
        <taxon>Metazoa</taxon>
        <taxon>Ecdysozoa</taxon>
        <taxon>Nematoda</taxon>
        <taxon>Chromadorea</taxon>
        <taxon>Plectida</taxon>
        <taxon>Plectina</taxon>
        <taxon>Plectoidea</taxon>
        <taxon>Plectidae</taxon>
        <taxon>Plectus</taxon>
    </lineage>
</organism>
<evidence type="ECO:0000256" key="1">
    <source>
        <dbReference type="ARBA" id="ARBA00004657"/>
    </source>
</evidence>
<dbReference type="GO" id="GO:0016459">
    <property type="term" value="C:myosin complex"/>
    <property type="evidence" value="ECO:0007669"/>
    <property type="project" value="InterPro"/>
</dbReference>
<protein>
    <recommendedName>
        <fullName evidence="3">Paramyosin</fullName>
    </recommendedName>
</protein>
<comment type="subcellular location">
    <subcellularLocation>
        <location evidence="1">Cytoplasm</location>
        <location evidence="1">Myofibril</location>
    </subcellularLocation>
</comment>
<dbReference type="InterPro" id="IPR002928">
    <property type="entry name" value="Myosin_tail"/>
</dbReference>
<dbReference type="SUPFAM" id="SSF57997">
    <property type="entry name" value="Tropomyosin"/>
    <property type="match status" value="1"/>
</dbReference>
<keyword evidence="4" id="KW-0787">Thick filament</keyword>
<evidence type="ECO:0000259" key="12">
    <source>
        <dbReference type="Pfam" id="PF01576"/>
    </source>
</evidence>
<evidence type="ECO:0000256" key="9">
    <source>
        <dbReference type="ARBA" id="ARBA00023179"/>
    </source>
</evidence>
<dbReference type="PANTHER" id="PTHR46349:SF6">
    <property type="entry name" value="MYOSIN-6-LIKE"/>
    <property type="match status" value="1"/>
</dbReference>
<feature type="domain" description="Myosin tail" evidence="12">
    <location>
        <begin position="1"/>
        <end position="131"/>
    </location>
</feature>
<dbReference type="Proteomes" id="UP000887566">
    <property type="component" value="Unplaced"/>
</dbReference>
<evidence type="ECO:0000256" key="3">
    <source>
        <dbReference type="ARBA" id="ARBA00018623"/>
    </source>
</evidence>
<dbReference type="GO" id="GO:0005923">
    <property type="term" value="C:bicellular tight junction"/>
    <property type="evidence" value="ECO:0007669"/>
    <property type="project" value="TreeGrafter"/>
</dbReference>
<keyword evidence="7" id="KW-0518">Myosin</keyword>
<keyword evidence="5" id="KW-0963">Cytoplasm</keyword>
<sequence>MQVRLDEAEAAALKGGKKIIAQLEQRLRQLEQDLEGESRRHQQTDKSYRQAERRIKELEFQVDEDKKNQDRMTDLVDKMQSKLKVYKRQVEEAEELAATNLGKYRQLQAQLDDAEERAELAENSVSKLRAKNRSSASMAPGAGLTTSASAIFRSPSRAGRGSSAMNFD</sequence>
<evidence type="ECO:0000313" key="13">
    <source>
        <dbReference type="Proteomes" id="UP000887566"/>
    </source>
</evidence>
<evidence type="ECO:0000256" key="4">
    <source>
        <dbReference type="ARBA" id="ARBA00022433"/>
    </source>
</evidence>
<keyword evidence="8" id="KW-0505">Motor protein</keyword>